<evidence type="ECO:0000256" key="4">
    <source>
        <dbReference type="ARBA" id="ARBA00022679"/>
    </source>
</evidence>
<feature type="domain" description="DNA methylase N-4/N-6" evidence="7">
    <location>
        <begin position="201"/>
        <end position="391"/>
    </location>
</feature>
<comment type="caution">
    <text evidence="8">The sequence shown here is derived from an EMBL/GenBank/DDBJ whole genome shotgun (WGS) entry which is preliminary data.</text>
</comment>
<evidence type="ECO:0000256" key="3">
    <source>
        <dbReference type="ARBA" id="ARBA00022603"/>
    </source>
</evidence>
<dbReference type="PROSITE" id="PS00092">
    <property type="entry name" value="N6_MTASE"/>
    <property type="match status" value="1"/>
</dbReference>
<dbReference type="PRINTS" id="PR00506">
    <property type="entry name" value="D21N6MTFRASE"/>
</dbReference>
<reference evidence="8 9" key="1">
    <citation type="submission" date="2018-03" db="EMBL/GenBank/DDBJ databases">
        <title>Mesoflavibacter sp. HG37 and Mesoflavibacter sp. HG96 sp.nov., two marine bacteria isolated from seawater of Western Pacific Ocean.</title>
        <authorList>
            <person name="Cheng H."/>
            <person name="Wu Y.-H."/>
            <person name="Guo L.-L."/>
            <person name="Xu X.-W."/>
        </authorList>
    </citation>
    <scope>NUCLEOTIDE SEQUENCE [LARGE SCALE GENOMIC DNA]</scope>
    <source>
        <strain evidence="8 9">KCTC 42117</strain>
    </source>
</reference>
<comment type="catalytic activity">
    <reaction evidence="6">
        <text>a 2'-deoxyadenosine in DNA + S-adenosyl-L-methionine = an N(6)-methyl-2'-deoxyadenosine in DNA + S-adenosyl-L-homocysteine + H(+)</text>
        <dbReference type="Rhea" id="RHEA:15197"/>
        <dbReference type="Rhea" id="RHEA-COMP:12418"/>
        <dbReference type="Rhea" id="RHEA-COMP:12419"/>
        <dbReference type="ChEBI" id="CHEBI:15378"/>
        <dbReference type="ChEBI" id="CHEBI:57856"/>
        <dbReference type="ChEBI" id="CHEBI:59789"/>
        <dbReference type="ChEBI" id="CHEBI:90615"/>
        <dbReference type="ChEBI" id="CHEBI:90616"/>
        <dbReference type="EC" id="2.1.1.72"/>
    </reaction>
</comment>
<dbReference type="Proteomes" id="UP000238430">
    <property type="component" value="Unassembled WGS sequence"/>
</dbReference>
<dbReference type="GO" id="GO:0032259">
    <property type="term" value="P:methylation"/>
    <property type="evidence" value="ECO:0007669"/>
    <property type="project" value="UniProtKB-KW"/>
</dbReference>
<evidence type="ECO:0000313" key="9">
    <source>
        <dbReference type="Proteomes" id="UP000238430"/>
    </source>
</evidence>
<evidence type="ECO:0000259" key="7">
    <source>
        <dbReference type="Pfam" id="PF01555"/>
    </source>
</evidence>
<dbReference type="InterPro" id="IPR002052">
    <property type="entry name" value="DNA_methylase_N6_adenine_CS"/>
</dbReference>
<dbReference type="InterPro" id="IPR002941">
    <property type="entry name" value="DNA_methylase_N4/N6"/>
</dbReference>
<keyword evidence="9" id="KW-1185">Reference proteome</keyword>
<evidence type="ECO:0000256" key="1">
    <source>
        <dbReference type="ARBA" id="ARBA00006594"/>
    </source>
</evidence>
<dbReference type="Gene3D" id="3.40.50.150">
    <property type="entry name" value="Vaccinia Virus protein VP39"/>
    <property type="match status" value="1"/>
</dbReference>
<dbReference type="InterPro" id="IPR002295">
    <property type="entry name" value="N4/N6-MTase_EcoPI_Mod-like"/>
</dbReference>
<evidence type="ECO:0000256" key="2">
    <source>
        <dbReference type="ARBA" id="ARBA00011900"/>
    </source>
</evidence>
<keyword evidence="3 8" id="KW-0489">Methyltransferase</keyword>
<dbReference type="SUPFAM" id="SSF53335">
    <property type="entry name" value="S-adenosyl-L-methionine-dependent methyltransferases"/>
    <property type="match status" value="1"/>
</dbReference>
<keyword evidence="5" id="KW-0949">S-adenosyl-L-methionine</keyword>
<gene>
    <name evidence="8" type="ORF">C7H61_09290</name>
</gene>
<dbReference type="InterPro" id="IPR015840">
    <property type="entry name" value="DNA_MeTrfase_ParB"/>
</dbReference>
<protein>
    <recommendedName>
        <fullName evidence="2">site-specific DNA-methyltransferase (adenine-specific)</fullName>
        <ecNumber evidence="2">2.1.1.72</ecNumber>
    </recommendedName>
</protein>
<sequence length="427" mass="49387">MDNKELIAPLEWENAKRKVKDLVPFEYNPRKLTPEKKQLLINSIEKFNLAEVPAINLDNKIIAGHQRIKVLMDLGRGDELIDVRIPNRPLTDKEFKEYNITSNVPIGFWDVDVLDAHFEDINLEALGLNLDEINLPADLFQYEVSNEEEQDFEPVLPKDPITKLGDVYEFVSKQKGITHKLVCGDSTNAKTYKTLGDEDFDLVATDPPYNVNYEGGTKEKLKIKNDNMSGDDFYSFLYLFFQEVFVKSKPGAPIYVFHADSEGANFRLALKNAGFKLAQCLVWIKNSLVMGRQDYHWKHEPCLYGWKEGEAHKWYSDRKQTTVLEFDKPLRNEEHPTMKPLDLWCYIIKNSSKQKDIVADPFGGSGTTLISCEKLWRQARIIELGENYVDVHVSRYIKYMNDNKLDFVIKKNDKTLKAEDLNAYLNE</sequence>
<accession>A0A2T1NAG5</accession>
<dbReference type="SUPFAM" id="SSF110849">
    <property type="entry name" value="ParB/Sulfiredoxin"/>
    <property type="match status" value="1"/>
</dbReference>
<dbReference type="AlphaFoldDB" id="A0A2T1NAG5"/>
<dbReference type="EMBL" id="PXOT01000024">
    <property type="protein sequence ID" value="PSG89141.1"/>
    <property type="molecule type" value="Genomic_DNA"/>
</dbReference>
<comment type="similarity">
    <text evidence="1">Belongs to the N(4)/N(6)-methyltransferase family.</text>
</comment>
<dbReference type="GO" id="GO:0008170">
    <property type="term" value="F:N-methyltransferase activity"/>
    <property type="evidence" value="ECO:0007669"/>
    <property type="project" value="InterPro"/>
</dbReference>
<dbReference type="OrthoDB" id="1273118at2"/>
<dbReference type="InterPro" id="IPR036086">
    <property type="entry name" value="ParB/Sulfiredoxin_sf"/>
</dbReference>
<organism evidence="8 9">
    <name type="scientific">Mesoflavibacter zeaxanthinifaciens subsp. sabulilitoris</name>
    <dbReference type="NCBI Taxonomy" id="1520893"/>
    <lineage>
        <taxon>Bacteria</taxon>
        <taxon>Pseudomonadati</taxon>
        <taxon>Bacteroidota</taxon>
        <taxon>Flavobacteriia</taxon>
        <taxon>Flavobacteriales</taxon>
        <taxon>Flavobacteriaceae</taxon>
        <taxon>Mesoflavibacter</taxon>
    </lineage>
</organism>
<keyword evidence="4" id="KW-0808">Transferase</keyword>
<dbReference type="PIRSF" id="PIRSF036758">
    <property type="entry name" value="Aden_M_ParB"/>
    <property type="match status" value="1"/>
</dbReference>
<dbReference type="GO" id="GO:0009007">
    <property type="term" value="F:site-specific DNA-methyltransferase (adenine-specific) activity"/>
    <property type="evidence" value="ECO:0007669"/>
    <property type="project" value="UniProtKB-EC"/>
</dbReference>
<evidence type="ECO:0000313" key="8">
    <source>
        <dbReference type="EMBL" id="PSG89141.1"/>
    </source>
</evidence>
<dbReference type="EC" id="2.1.1.72" evidence="2"/>
<evidence type="ECO:0000256" key="5">
    <source>
        <dbReference type="ARBA" id="ARBA00022691"/>
    </source>
</evidence>
<name>A0A2T1NAG5_9FLAO</name>
<dbReference type="Pfam" id="PF01555">
    <property type="entry name" value="N6_N4_Mtase"/>
    <property type="match status" value="1"/>
</dbReference>
<evidence type="ECO:0000256" key="6">
    <source>
        <dbReference type="ARBA" id="ARBA00047942"/>
    </source>
</evidence>
<dbReference type="InterPro" id="IPR029063">
    <property type="entry name" value="SAM-dependent_MTases_sf"/>
</dbReference>
<dbReference type="RefSeq" id="WP_106679135.1">
    <property type="nucleotide sequence ID" value="NZ_JACHWV010000003.1"/>
</dbReference>
<proteinExistence type="inferred from homology"/>
<dbReference type="GO" id="GO:0003677">
    <property type="term" value="F:DNA binding"/>
    <property type="evidence" value="ECO:0007669"/>
    <property type="project" value="InterPro"/>
</dbReference>